<name>A0A9X3N9Y3_9ACTN</name>
<feature type="signal peptide" evidence="1">
    <location>
        <begin position="1"/>
        <end position="22"/>
    </location>
</feature>
<reference evidence="2" key="1">
    <citation type="submission" date="2022-10" db="EMBL/GenBank/DDBJ databases">
        <title>The WGS of Solirubrobacter phytolaccae KCTC 29190.</title>
        <authorList>
            <person name="Jiang Z."/>
        </authorList>
    </citation>
    <scope>NUCLEOTIDE SEQUENCE</scope>
    <source>
        <strain evidence="2">KCTC 29190</strain>
    </source>
</reference>
<sequence>MRRTVVAALAVAALSAPVAAQAAEKSYVRDPLSSKLAQKPKKLNFRDVDLTGLRWIHWGQSRAIARGNASVLICEPSCAEGHRERGKVRVVVRTRKLEGDRRVYQCIEGRITGVPKAYARISWMC</sequence>
<evidence type="ECO:0000256" key="1">
    <source>
        <dbReference type="SAM" id="SignalP"/>
    </source>
</evidence>
<dbReference type="AlphaFoldDB" id="A0A9X3N9Y3"/>
<evidence type="ECO:0008006" key="4">
    <source>
        <dbReference type="Google" id="ProtNLM"/>
    </source>
</evidence>
<dbReference type="EMBL" id="JAPDDP010000032">
    <property type="protein sequence ID" value="MDA0182234.1"/>
    <property type="molecule type" value="Genomic_DNA"/>
</dbReference>
<evidence type="ECO:0000313" key="2">
    <source>
        <dbReference type="EMBL" id="MDA0182234.1"/>
    </source>
</evidence>
<evidence type="ECO:0000313" key="3">
    <source>
        <dbReference type="Proteomes" id="UP001147653"/>
    </source>
</evidence>
<organism evidence="2 3">
    <name type="scientific">Solirubrobacter phytolaccae</name>
    <dbReference type="NCBI Taxonomy" id="1404360"/>
    <lineage>
        <taxon>Bacteria</taxon>
        <taxon>Bacillati</taxon>
        <taxon>Actinomycetota</taxon>
        <taxon>Thermoleophilia</taxon>
        <taxon>Solirubrobacterales</taxon>
        <taxon>Solirubrobacteraceae</taxon>
        <taxon>Solirubrobacter</taxon>
    </lineage>
</organism>
<gene>
    <name evidence="2" type="ORF">OJ997_18150</name>
</gene>
<feature type="chain" id="PRO_5040849137" description="Secreted protein" evidence="1">
    <location>
        <begin position="23"/>
        <end position="125"/>
    </location>
</feature>
<keyword evidence="3" id="KW-1185">Reference proteome</keyword>
<accession>A0A9X3N9Y3</accession>
<proteinExistence type="predicted"/>
<keyword evidence="1" id="KW-0732">Signal</keyword>
<protein>
    <recommendedName>
        <fullName evidence="4">Secreted protein</fullName>
    </recommendedName>
</protein>
<dbReference type="Proteomes" id="UP001147653">
    <property type="component" value="Unassembled WGS sequence"/>
</dbReference>
<dbReference type="RefSeq" id="WP_270026597.1">
    <property type="nucleotide sequence ID" value="NZ_JAPDDP010000032.1"/>
</dbReference>
<comment type="caution">
    <text evidence="2">The sequence shown here is derived from an EMBL/GenBank/DDBJ whole genome shotgun (WGS) entry which is preliminary data.</text>
</comment>